<feature type="region of interest" description="Disordered" evidence="1">
    <location>
        <begin position="395"/>
        <end position="418"/>
    </location>
</feature>
<dbReference type="EMBL" id="JAGIOO010000001">
    <property type="protein sequence ID" value="MBP2473442.1"/>
    <property type="molecule type" value="Genomic_DNA"/>
</dbReference>
<evidence type="ECO:0000313" key="4">
    <source>
        <dbReference type="EMBL" id="MBP2473442.1"/>
    </source>
</evidence>
<keyword evidence="5" id="KW-1185">Reference proteome</keyword>
<dbReference type="Proteomes" id="UP001519363">
    <property type="component" value="Unassembled WGS sequence"/>
</dbReference>
<evidence type="ECO:0000256" key="1">
    <source>
        <dbReference type="SAM" id="MobiDB-lite"/>
    </source>
</evidence>
<dbReference type="InterPro" id="IPR049053">
    <property type="entry name" value="AFCA-like_C"/>
</dbReference>
<gene>
    <name evidence="4" type="ORF">JOF53_002314</name>
</gene>
<dbReference type="Gene3D" id="1.50.10.10">
    <property type="match status" value="1"/>
</dbReference>
<feature type="domain" description="Alpha fucosidase A-like C-terminal" evidence="2">
    <location>
        <begin position="659"/>
        <end position="726"/>
    </location>
</feature>
<name>A0ABS5AAX3_9PSEU</name>
<evidence type="ECO:0000259" key="3">
    <source>
        <dbReference type="Pfam" id="PF22124"/>
    </source>
</evidence>
<feature type="region of interest" description="Disordered" evidence="1">
    <location>
        <begin position="755"/>
        <end position="780"/>
    </location>
</feature>
<dbReference type="PANTHER" id="PTHR31084">
    <property type="entry name" value="ALPHA-L-FUCOSIDASE 2"/>
    <property type="match status" value="1"/>
</dbReference>
<dbReference type="PROSITE" id="PS51318">
    <property type="entry name" value="TAT"/>
    <property type="match status" value="1"/>
</dbReference>
<feature type="domain" description="Glycosyl hydrolase family 95 catalytic" evidence="3">
    <location>
        <begin position="422"/>
        <end position="656"/>
    </location>
</feature>
<proteinExistence type="predicted"/>
<organism evidence="4 5">
    <name type="scientific">Crossiella equi</name>
    <dbReference type="NCBI Taxonomy" id="130796"/>
    <lineage>
        <taxon>Bacteria</taxon>
        <taxon>Bacillati</taxon>
        <taxon>Actinomycetota</taxon>
        <taxon>Actinomycetes</taxon>
        <taxon>Pseudonocardiales</taxon>
        <taxon>Pseudonocardiaceae</taxon>
        <taxon>Crossiella</taxon>
    </lineage>
</organism>
<dbReference type="InterPro" id="IPR054363">
    <property type="entry name" value="GH95_cat"/>
</dbReference>
<evidence type="ECO:0000313" key="5">
    <source>
        <dbReference type="Proteomes" id="UP001519363"/>
    </source>
</evidence>
<dbReference type="InterPro" id="IPR008928">
    <property type="entry name" value="6-hairpin_glycosidase_sf"/>
</dbReference>
<dbReference type="SUPFAM" id="SSF48208">
    <property type="entry name" value="Six-hairpin glycosidases"/>
    <property type="match status" value="1"/>
</dbReference>
<dbReference type="InterPro" id="IPR012341">
    <property type="entry name" value="6hp_glycosidase-like_sf"/>
</dbReference>
<evidence type="ECO:0008006" key="6">
    <source>
        <dbReference type="Google" id="ProtNLM"/>
    </source>
</evidence>
<reference evidence="4 5" key="1">
    <citation type="submission" date="2021-03" db="EMBL/GenBank/DDBJ databases">
        <title>Sequencing the genomes of 1000 actinobacteria strains.</title>
        <authorList>
            <person name="Klenk H.-P."/>
        </authorList>
    </citation>
    <scope>NUCLEOTIDE SEQUENCE [LARGE SCALE GENOMIC DNA]</scope>
    <source>
        <strain evidence="4 5">DSM 44580</strain>
    </source>
</reference>
<dbReference type="Pfam" id="PF22124">
    <property type="entry name" value="Glyco_hydro_95_cat"/>
    <property type="match status" value="1"/>
</dbReference>
<comment type="caution">
    <text evidence="4">The sequence shown here is derived from an EMBL/GenBank/DDBJ whole genome shotgun (WGS) entry which is preliminary data.</text>
</comment>
<dbReference type="RefSeq" id="WP_086788916.1">
    <property type="nucleotide sequence ID" value="NZ_JAGIOO010000001.1"/>
</dbReference>
<dbReference type="Pfam" id="PF21307">
    <property type="entry name" value="Glyco_hydro_95_C"/>
    <property type="match status" value="1"/>
</dbReference>
<dbReference type="InterPro" id="IPR006311">
    <property type="entry name" value="TAT_signal"/>
</dbReference>
<sequence>MSSISRRSFLYGGSAAAGLVATGGLTSAGGLAWAEPSTDSGGDPHRDLARDARMEWRRLPTGWQDAPFLANGFLGAQVYQGASGNELRFMLSHSEVQDQRPKWEAAVGLSRLPIGYFTLTLAGTVTAVDWTLDLWDAELSGTVTTTAGSLAFRALVQNDRGVLLVSLSPSAGEEAAAWRFTPLESRTTRQIRIPADYTANPAPTTGSSAGVSWVEQPLHAGGGYSTAWQERRLGTKRLLVAHVAYGFPERTSTGDAVTAVRQAAARGLDLLVLGHRAWWHRFYRRSLVSVPDKWVQRFYWVQLYKMACATRENAPVTSEWGPWFPEGGGSWTAVWWNLNVQITYPFAGIANHPELDAVTTTFRKHHRNLEFSVPPELRDGQTYALAHPGDRTLRSGGPKLGAQIPDHATVGRPGTSTKTDQTGNLIWGLHNVWLSYRHSMDRRIQREVLYPILRKALNFYLHFLTPGSDGLLHLPLTRSPEFADATDCTYDLSLIRWAARTLLDTVRDLRVEDPLVPRWREVLAKLVPYHRDEQGVLVGDGVTLSGSHRHFSHMLWLHPLREITWETGDRDLIRRTFAHWSEDRSAWAGYSYPSASIMSALMGEPEQALGFLKHLVDGKEIGHANARLTASTMYVEGTNLALESPLAAAEAVLHMLLDSGSDAVKVFPAVSATWREASVQGLRAQGAFVVDASRRDGSTEFVRVHSEAGEPLVLEHGVAGDIEVRSARGGRLPWRPVGPNRIEIALGRGETAVVTPRGRRPVQRPRDVPANGSAGRWGLA</sequence>
<accession>A0ABS5AAX3</accession>
<evidence type="ECO:0000259" key="2">
    <source>
        <dbReference type="Pfam" id="PF21307"/>
    </source>
</evidence>
<protein>
    <recommendedName>
        <fullName evidence="6">Tat pathway signal sequence domain protein</fullName>
    </recommendedName>
</protein>
<dbReference type="PANTHER" id="PTHR31084:SF0">
    <property type="entry name" value="ALPHA-L-FUCOSIDASE 2"/>
    <property type="match status" value="1"/>
</dbReference>